<dbReference type="eggNOG" id="COG2148">
    <property type="taxonomic scope" value="Bacteria"/>
</dbReference>
<protein>
    <submittedName>
        <fullName evidence="3">Putative undecaprenyl-phosphate galactose phosphotransferase</fullName>
    </submittedName>
</protein>
<dbReference type="AlphaFoldDB" id="T2G9J8"/>
<dbReference type="KEGG" id="dgg:DGI_1089"/>
<comment type="similarity">
    <text evidence="1">Belongs to the bacterial sugar transferase family.</text>
</comment>
<evidence type="ECO:0000256" key="1">
    <source>
        <dbReference type="ARBA" id="ARBA00006464"/>
    </source>
</evidence>
<dbReference type="PANTHER" id="PTHR30576">
    <property type="entry name" value="COLANIC BIOSYNTHESIS UDP-GLUCOSE LIPID CARRIER TRANSFERASE"/>
    <property type="match status" value="1"/>
</dbReference>
<dbReference type="STRING" id="1121448.DGI_1089"/>
<accession>T2G9J8</accession>
<evidence type="ECO:0000259" key="2">
    <source>
        <dbReference type="Pfam" id="PF02397"/>
    </source>
</evidence>
<name>T2G9J8_MEGG1</name>
<dbReference type="GO" id="GO:0016780">
    <property type="term" value="F:phosphotransferase activity, for other substituted phosphate groups"/>
    <property type="evidence" value="ECO:0007669"/>
    <property type="project" value="TreeGrafter"/>
</dbReference>
<keyword evidence="4" id="KW-1185">Reference proteome</keyword>
<dbReference type="PATRIC" id="fig|1121448.10.peg.1094"/>
<dbReference type="EMBL" id="CP006585">
    <property type="protein sequence ID" value="AGW12963.1"/>
    <property type="molecule type" value="Genomic_DNA"/>
</dbReference>
<gene>
    <name evidence="3" type="ORF">DGI_1089</name>
</gene>
<dbReference type="OrthoDB" id="9808602at2"/>
<proteinExistence type="inferred from homology"/>
<reference evidence="3 4" key="1">
    <citation type="journal article" date="2013" name="J. Bacteriol.">
        <title>Roles of HynAB and Ech, the only two hydrogenases found in the model sulfate reducer Desulfovibrio gigas.</title>
        <authorList>
            <person name="Morais-Silva F.O."/>
            <person name="Santos C.I."/>
            <person name="Rodrigues R."/>
            <person name="Pereira I.A."/>
            <person name="Rodrigues-Pousada C."/>
        </authorList>
    </citation>
    <scope>NUCLEOTIDE SEQUENCE [LARGE SCALE GENOMIC DNA]</scope>
    <source>
        <strain evidence="4">ATCC 19364 / DSM 1382 / NCIMB 9332 / VKM B-1759</strain>
    </source>
</reference>
<evidence type="ECO:0000313" key="3">
    <source>
        <dbReference type="EMBL" id="AGW12963.1"/>
    </source>
</evidence>
<dbReference type="HOGENOM" id="CLU_024920_1_4_7"/>
<dbReference type="PANTHER" id="PTHR30576:SF8">
    <property type="entry name" value="UNDECAPRENYL-PHOSPHATE GALACTOSE PHOSPHOTRANSFERASE"/>
    <property type="match status" value="1"/>
</dbReference>
<dbReference type="RefSeq" id="WP_021759718.1">
    <property type="nucleotide sequence ID" value="NC_022444.1"/>
</dbReference>
<evidence type="ECO:0000313" key="4">
    <source>
        <dbReference type="Proteomes" id="UP000016587"/>
    </source>
</evidence>
<dbReference type="Proteomes" id="UP000016587">
    <property type="component" value="Chromosome"/>
</dbReference>
<dbReference type="Pfam" id="PF02397">
    <property type="entry name" value="Bac_transf"/>
    <property type="match status" value="1"/>
</dbReference>
<organism evidence="3 4">
    <name type="scientific">Megalodesulfovibrio gigas (strain ATCC 19364 / DSM 1382 / NCIMB 9332 / VKM B-1759)</name>
    <name type="common">Desulfovibrio gigas</name>
    <dbReference type="NCBI Taxonomy" id="1121448"/>
    <lineage>
        <taxon>Bacteria</taxon>
        <taxon>Pseudomonadati</taxon>
        <taxon>Thermodesulfobacteriota</taxon>
        <taxon>Desulfovibrionia</taxon>
        <taxon>Desulfovibrionales</taxon>
        <taxon>Desulfovibrionaceae</taxon>
        <taxon>Megalodesulfovibrio</taxon>
    </lineage>
</organism>
<reference evidence="4" key="2">
    <citation type="submission" date="2013-07" db="EMBL/GenBank/DDBJ databases">
        <authorList>
            <person name="Morais-Silva F.O."/>
            <person name="Rezende A.M."/>
            <person name="Pimentel C."/>
            <person name="Resende D.M."/>
            <person name="Santos C.I."/>
            <person name="Clemente C."/>
            <person name="de Oliveira L.M."/>
            <person name="da Silva S.M."/>
            <person name="Costa D.A."/>
            <person name="Varela-Raposo A."/>
            <person name="Horacio E.C.A."/>
            <person name="Matos M."/>
            <person name="Flores O."/>
            <person name="Ruiz J.C."/>
            <person name="Rodrigues-Pousada C."/>
        </authorList>
    </citation>
    <scope>NUCLEOTIDE SEQUENCE [LARGE SCALE GENOMIC DNA]</scope>
    <source>
        <strain evidence="4">ATCC 19364 / DSM 1382 / NCIMB 9332 / VKM B-1759</strain>
    </source>
</reference>
<keyword evidence="3" id="KW-0808">Transferase</keyword>
<sequence>MPAAESPRLPWWKRPLDLALTLALAPLWLPLMLATAAAVRVGLGRPVLFRQQRPGLLGAPFELVKFRTMRDGPGSDAERLTALGRWLRATSLDELPELLLVLNGTMSLVGPRPLLMEYLDKYNAAQRRRHLVRPGITGLAQVSGRNACTWEEQFRLDVEYVDNCAFLLDISILWRTICLVLARRNVCQPGHATRAPFQGSDQQQ</sequence>
<feature type="domain" description="Bacterial sugar transferase" evidence="2">
    <location>
        <begin position="13"/>
        <end position="181"/>
    </location>
</feature>
<dbReference type="InterPro" id="IPR003362">
    <property type="entry name" value="Bact_transf"/>
</dbReference>